<dbReference type="OrthoDB" id="9791752at2"/>
<protein>
    <recommendedName>
        <fullName evidence="5">Glycerol operon regulatory protein</fullName>
    </recommendedName>
</protein>
<dbReference type="PANTHER" id="PTHR30136:SF35">
    <property type="entry name" value="HTH-TYPE TRANSCRIPTIONAL REGULATOR RV1719"/>
    <property type="match status" value="1"/>
</dbReference>
<dbReference type="GO" id="GO:0003677">
    <property type="term" value="F:DNA binding"/>
    <property type="evidence" value="ECO:0007669"/>
    <property type="project" value="UniProtKB-KW"/>
</dbReference>
<keyword evidence="1" id="KW-0805">Transcription regulation</keyword>
<sequence>MANNNNFVQSVERALDILETLAENPKGYGVTQISKDLNLSKTTVHRLISTMKNKSFVSQPPNSDQYILGSKILYLSSCLTNSMDIVSISRPYIQEFVDKVDETVHLSVLDETYTNIVYIDKIKPVNPKKSVSMSSRIGKKVPLYCTASGKVILSQFDDNKIRDIMKDIEFIPYTPKTLTDIEGFIKEIHEVRKTGYALDNMEHEDGIRCISVPIFNRNKEIITAMSLSGLVIYNELETMLSLKEDLESIAKVISSLLGYKESN</sequence>
<organism evidence="8 9">
    <name type="scientific">Clostridium putrefaciens</name>
    <dbReference type="NCBI Taxonomy" id="99675"/>
    <lineage>
        <taxon>Bacteria</taxon>
        <taxon>Bacillati</taxon>
        <taxon>Bacillota</taxon>
        <taxon>Clostridia</taxon>
        <taxon>Eubacteriales</taxon>
        <taxon>Clostridiaceae</taxon>
        <taxon>Clostridium</taxon>
    </lineage>
</organism>
<dbReference type="Gene3D" id="1.10.10.10">
    <property type="entry name" value="Winged helix-like DNA-binding domain superfamily/Winged helix DNA-binding domain"/>
    <property type="match status" value="1"/>
</dbReference>
<dbReference type="PROSITE" id="PS51078">
    <property type="entry name" value="ICLR_ED"/>
    <property type="match status" value="1"/>
</dbReference>
<proteinExistence type="predicted"/>
<evidence type="ECO:0000259" key="6">
    <source>
        <dbReference type="PROSITE" id="PS51077"/>
    </source>
</evidence>
<dbReference type="InterPro" id="IPR005471">
    <property type="entry name" value="Tscrpt_reg_IclR_N"/>
</dbReference>
<dbReference type="InterPro" id="IPR029016">
    <property type="entry name" value="GAF-like_dom_sf"/>
</dbReference>
<evidence type="ECO:0000256" key="2">
    <source>
        <dbReference type="ARBA" id="ARBA00023125"/>
    </source>
</evidence>
<dbReference type="FunFam" id="1.10.10.10:FF:000056">
    <property type="entry name" value="IclR family transcriptional regulator"/>
    <property type="match status" value="1"/>
</dbReference>
<keyword evidence="2" id="KW-0238">DNA-binding</keyword>
<keyword evidence="3" id="KW-0804">Transcription</keyword>
<dbReference type="PROSITE" id="PS51077">
    <property type="entry name" value="HTH_ICLR"/>
    <property type="match status" value="1"/>
</dbReference>
<feature type="domain" description="HTH iclR-type" evidence="6">
    <location>
        <begin position="8"/>
        <end position="70"/>
    </location>
</feature>
<dbReference type="GO" id="GO:0045892">
    <property type="term" value="P:negative regulation of DNA-templated transcription"/>
    <property type="evidence" value="ECO:0007669"/>
    <property type="project" value="TreeGrafter"/>
</dbReference>
<dbReference type="SUPFAM" id="SSF46785">
    <property type="entry name" value="Winged helix' DNA-binding domain"/>
    <property type="match status" value="1"/>
</dbReference>
<dbReference type="RefSeq" id="WP_115640479.1">
    <property type="nucleotide sequence ID" value="NZ_UFWZ01000001.1"/>
</dbReference>
<evidence type="ECO:0000313" key="9">
    <source>
        <dbReference type="Proteomes" id="UP000254664"/>
    </source>
</evidence>
<dbReference type="Proteomes" id="UP000254664">
    <property type="component" value="Unassembled WGS sequence"/>
</dbReference>
<gene>
    <name evidence="8" type="primary">kdgR</name>
    <name evidence="8" type="ORF">NCTC9836_00687</name>
</gene>
<dbReference type="InterPro" id="IPR036388">
    <property type="entry name" value="WH-like_DNA-bd_sf"/>
</dbReference>
<dbReference type="EMBL" id="UFWZ01000001">
    <property type="protein sequence ID" value="SUY46285.1"/>
    <property type="molecule type" value="Genomic_DNA"/>
</dbReference>
<dbReference type="Gene3D" id="3.30.450.40">
    <property type="match status" value="1"/>
</dbReference>
<evidence type="ECO:0000256" key="1">
    <source>
        <dbReference type="ARBA" id="ARBA00023015"/>
    </source>
</evidence>
<feature type="domain" description="IclR-ED" evidence="7">
    <location>
        <begin position="71"/>
        <end position="259"/>
    </location>
</feature>
<reference evidence="8 9" key="1">
    <citation type="submission" date="2018-06" db="EMBL/GenBank/DDBJ databases">
        <authorList>
            <consortium name="Pathogen Informatics"/>
            <person name="Doyle S."/>
        </authorList>
    </citation>
    <scope>NUCLEOTIDE SEQUENCE [LARGE SCALE GENOMIC DNA]</scope>
    <source>
        <strain evidence="8 9">NCTC9836</strain>
    </source>
</reference>
<evidence type="ECO:0000256" key="4">
    <source>
        <dbReference type="ARBA" id="ARBA00058938"/>
    </source>
</evidence>
<dbReference type="GO" id="GO:0003700">
    <property type="term" value="F:DNA-binding transcription factor activity"/>
    <property type="evidence" value="ECO:0007669"/>
    <property type="project" value="TreeGrafter"/>
</dbReference>
<evidence type="ECO:0000259" key="7">
    <source>
        <dbReference type="PROSITE" id="PS51078"/>
    </source>
</evidence>
<dbReference type="InterPro" id="IPR036390">
    <property type="entry name" value="WH_DNA-bd_sf"/>
</dbReference>
<keyword evidence="9" id="KW-1185">Reference proteome</keyword>
<name>A0A381J5J4_9CLOT</name>
<dbReference type="PANTHER" id="PTHR30136">
    <property type="entry name" value="HELIX-TURN-HELIX TRANSCRIPTIONAL REGULATOR, ICLR FAMILY"/>
    <property type="match status" value="1"/>
</dbReference>
<evidence type="ECO:0000313" key="8">
    <source>
        <dbReference type="EMBL" id="SUY46285.1"/>
    </source>
</evidence>
<evidence type="ECO:0000256" key="3">
    <source>
        <dbReference type="ARBA" id="ARBA00023163"/>
    </source>
</evidence>
<comment type="function">
    <text evidence="4">May be an activator protein for the gylABX operon.</text>
</comment>
<dbReference type="InterPro" id="IPR050707">
    <property type="entry name" value="HTH_MetabolicPath_Reg"/>
</dbReference>
<dbReference type="InterPro" id="IPR014757">
    <property type="entry name" value="Tscrpt_reg_IclR_C"/>
</dbReference>
<accession>A0A381J5J4</accession>
<dbReference type="Pfam" id="PF01614">
    <property type="entry name" value="IclR_C"/>
    <property type="match status" value="1"/>
</dbReference>
<dbReference type="AlphaFoldDB" id="A0A381J5J4"/>
<dbReference type="Pfam" id="PF09339">
    <property type="entry name" value="HTH_IclR"/>
    <property type="match status" value="1"/>
</dbReference>
<dbReference type="SUPFAM" id="SSF55781">
    <property type="entry name" value="GAF domain-like"/>
    <property type="match status" value="1"/>
</dbReference>
<dbReference type="SMART" id="SM00346">
    <property type="entry name" value="HTH_ICLR"/>
    <property type="match status" value="1"/>
</dbReference>
<evidence type="ECO:0000256" key="5">
    <source>
        <dbReference type="ARBA" id="ARBA00070406"/>
    </source>
</evidence>